<dbReference type="GO" id="GO:0010073">
    <property type="term" value="P:meristem maintenance"/>
    <property type="evidence" value="ECO:0007669"/>
    <property type="project" value="InterPro"/>
</dbReference>
<comment type="caution">
    <text evidence="3">The sequence shown here is derived from an EMBL/GenBank/DDBJ whole genome shotgun (WGS) entry which is preliminary data.</text>
</comment>
<accession>A0AAD3Y161</accession>
<dbReference type="PANTHER" id="PTHR46033">
    <property type="entry name" value="PROTEIN MAIN-LIKE 2"/>
    <property type="match status" value="1"/>
</dbReference>
<evidence type="ECO:0000313" key="4">
    <source>
        <dbReference type="Proteomes" id="UP001279734"/>
    </source>
</evidence>
<reference evidence="3" key="1">
    <citation type="submission" date="2023-05" db="EMBL/GenBank/DDBJ databases">
        <title>Nepenthes gracilis genome sequencing.</title>
        <authorList>
            <person name="Fukushima K."/>
        </authorList>
    </citation>
    <scope>NUCLEOTIDE SEQUENCE</scope>
    <source>
        <strain evidence="3">SING2019-196</strain>
    </source>
</reference>
<gene>
    <name evidence="3" type="ORF">Nepgr_027355</name>
</gene>
<protein>
    <recommendedName>
        <fullName evidence="2">Aminotransferase-like plant mobile domain-containing protein</fullName>
    </recommendedName>
</protein>
<feature type="region of interest" description="Disordered" evidence="1">
    <location>
        <begin position="522"/>
        <end position="551"/>
    </location>
</feature>
<sequence length="675" mass="76394">MEEESLQLPIMVERENELMVSPTDGTPTQRTAHFLNPTISTNAAQEPLRPSISLSSPPRRLMKVTFKGWRNPNEQWTKWVQKLQPLHHLTWKNVGIYEAVMASTFEISRNDDLLLGLADYWCSNTNTFVFPWGEATITLEDMVVLAGYSVLGGSVSAPTESTLHIQEKLIEVHRSISQGKSHKTSHNMWMKHFMELDSPVEHEAFLTLWLSRFVLPSVSSDTVMKKFFMLAIYLSRGNKIALAPVVLASIYRDLTRLKSTMITAAKLGKSDDSGNFILATILWAPFQIVQVWAWERFPALRLNPGKTEPGEPRFARWHQLHQKKIVNVGTVFESAGDTFLWRPYALPDDLLLNAFYREKVEFVRVSSNSDKDVVESFARCLRVCELAGVDCIENYNPHRVAMQFGFDQDIPDHVLRSDRSTPEDAWKKFASAVKHEFLFFPSRLYEPVVTVRYLKWQKQSELAPPAAFKNVQRVERSQPGLQKRNGRDFAQNDEHHPLSGSKPEGKSSEIVMRSRNKDTVMEISSGSEGEENGVTRLRSRQVKKEDDDANEANTHLTFRKCRRSTRKDFVRRYQRRPGEVNDQIVSKSHIRCLPSSPSGNQTSLGRSEFIAEARGSKPELAFDVDDYYGSSGSGGGSGNESGGCTSETLAERVRTLERTVAQINAALSPAIKKSP</sequence>
<dbReference type="Proteomes" id="UP001279734">
    <property type="component" value="Unassembled WGS sequence"/>
</dbReference>
<dbReference type="Pfam" id="PF10536">
    <property type="entry name" value="PMD"/>
    <property type="match status" value="1"/>
</dbReference>
<feature type="compositionally biased region" description="Gly residues" evidence="1">
    <location>
        <begin position="631"/>
        <end position="641"/>
    </location>
</feature>
<evidence type="ECO:0000259" key="2">
    <source>
        <dbReference type="Pfam" id="PF10536"/>
    </source>
</evidence>
<dbReference type="PANTHER" id="PTHR46033:SF80">
    <property type="entry name" value="PROTEIN MAIN-LIKE 2-LIKE"/>
    <property type="match status" value="1"/>
</dbReference>
<dbReference type="InterPro" id="IPR044824">
    <property type="entry name" value="MAIN-like"/>
</dbReference>
<feature type="region of interest" description="Disordered" evidence="1">
    <location>
        <begin position="471"/>
        <end position="510"/>
    </location>
</feature>
<organism evidence="3 4">
    <name type="scientific">Nepenthes gracilis</name>
    <name type="common">Slender pitcher plant</name>
    <dbReference type="NCBI Taxonomy" id="150966"/>
    <lineage>
        <taxon>Eukaryota</taxon>
        <taxon>Viridiplantae</taxon>
        <taxon>Streptophyta</taxon>
        <taxon>Embryophyta</taxon>
        <taxon>Tracheophyta</taxon>
        <taxon>Spermatophyta</taxon>
        <taxon>Magnoliopsida</taxon>
        <taxon>eudicotyledons</taxon>
        <taxon>Gunneridae</taxon>
        <taxon>Pentapetalae</taxon>
        <taxon>Caryophyllales</taxon>
        <taxon>Nepenthaceae</taxon>
        <taxon>Nepenthes</taxon>
    </lineage>
</organism>
<proteinExistence type="predicted"/>
<dbReference type="EMBL" id="BSYO01000029">
    <property type="protein sequence ID" value="GMH25512.1"/>
    <property type="molecule type" value="Genomic_DNA"/>
</dbReference>
<dbReference type="InterPro" id="IPR019557">
    <property type="entry name" value="AminoTfrase-like_pln_mobile"/>
</dbReference>
<name>A0AAD3Y161_NEPGR</name>
<feature type="region of interest" description="Disordered" evidence="1">
    <location>
        <begin position="627"/>
        <end position="648"/>
    </location>
</feature>
<dbReference type="AlphaFoldDB" id="A0AAD3Y161"/>
<evidence type="ECO:0000256" key="1">
    <source>
        <dbReference type="SAM" id="MobiDB-lite"/>
    </source>
</evidence>
<evidence type="ECO:0000313" key="3">
    <source>
        <dbReference type="EMBL" id="GMH25512.1"/>
    </source>
</evidence>
<keyword evidence="4" id="KW-1185">Reference proteome</keyword>
<feature type="domain" description="Aminotransferase-like plant mobile" evidence="2">
    <location>
        <begin position="95"/>
        <end position="456"/>
    </location>
</feature>
<feature type="compositionally biased region" description="Basic and acidic residues" evidence="1">
    <location>
        <begin position="485"/>
        <end position="507"/>
    </location>
</feature>